<dbReference type="PANTHER" id="PTHR30461">
    <property type="entry name" value="DNA-INVERTASE FROM LAMBDOID PROPHAGE"/>
    <property type="match status" value="1"/>
</dbReference>
<evidence type="ECO:0000256" key="6">
    <source>
        <dbReference type="PROSITE-ProRule" id="PRU10137"/>
    </source>
</evidence>
<protein>
    <submittedName>
        <fullName evidence="8">Recombinase family protein</fullName>
    </submittedName>
</protein>
<evidence type="ECO:0000256" key="2">
    <source>
        <dbReference type="ARBA" id="ARBA00022908"/>
    </source>
</evidence>
<gene>
    <name evidence="8" type="ORF">IAB60_08435</name>
</gene>
<dbReference type="Pfam" id="PF00239">
    <property type="entry name" value="Resolvase"/>
    <property type="match status" value="1"/>
</dbReference>
<evidence type="ECO:0000313" key="9">
    <source>
        <dbReference type="Proteomes" id="UP000886860"/>
    </source>
</evidence>
<dbReference type="Proteomes" id="UP000886860">
    <property type="component" value="Unassembled WGS sequence"/>
</dbReference>
<reference evidence="8" key="2">
    <citation type="journal article" date="2021" name="PeerJ">
        <title>Extensive microbial diversity within the chicken gut microbiome revealed by metagenomics and culture.</title>
        <authorList>
            <person name="Gilroy R."/>
            <person name="Ravi A."/>
            <person name="Getino M."/>
            <person name="Pursley I."/>
            <person name="Horton D.L."/>
            <person name="Alikhan N.F."/>
            <person name="Baker D."/>
            <person name="Gharbi K."/>
            <person name="Hall N."/>
            <person name="Watson M."/>
            <person name="Adriaenssens E.M."/>
            <person name="Foster-Nyarko E."/>
            <person name="Jarju S."/>
            <person name="Secka A."/>
            <person name="Antonio M."/>
            <person name="Oren A."/>
            <person name="Chaudhuri R.R."/>
            <person name="La Ragione R."/>
            <person name="Hildebrand F."/>
            <person name="Pallen M.J."/>
        </authorList>
    </citation>
    <scope>NUCLEOTIDE SEQUENCE</scope>
    <source>
        <strain evidence="8">CHK123-3438</strain>
    </source>
</reference>
<comment type="caution">
    <text evidence="8">The sequence shown here is derived from an EMBL/GenBank/DDBJ whole genome shotgun (WGS) entry which is preliminary data.</text>
</comment>
<dbReference type="InterPro" id="IPR050639">
    <property type="entry name" value="SSR_resolvase"/>
</dbReference>
<organism evidence="8 9">
    <name type="scientific">Candidatus Caccovicinus merdipullorum</name>
    <dbReference type="NCBI Taxonomy" id="2840724"/>
    <lineage>
        <taxon>Bacteria</taxon>
        <taxon>Bacillati</taxon>
        <taxon>Bacillota</taxon>
        <taxon>Clostridia</taxon>
        <taxon>Eubacteriales</taxon>
        <taxon>Candidatus Caccovicinus</taxon>
    </lineage>
</organism>
<evidence type="ECO:0000313" key="8">
    <source>
        <dbReference type="EMBL" id="HIT42105.1"/>
    </source>
</evidence>
<feature type="domain" description="Resolvase/invertase-type recombinase catalytic" evidence="7">
    <location>
        <begin position="1"/>
        <end position="145"/>
    </location>
</feature>
<dbReference type="EMBL" id="DVKS01000147">
    <property type="protein sequence ID" value="HIT42105.1"/>
    <property type="molecule type" value="Genomic_DNA"/>
</dbReference>
<comment type="similarity">
    <text evidence="1">Belongs to the site-specific recombinase resolvase family.</text>
</comment>
<dbReference type="GO" id="GO:0000150">
    <property type="term" value="F:DNA strand exchange activity"/>
    <property type="evidence" value="ECO:0007669"/>
    <property type="project" value="InterPro"/>
</dbReference>
<dbReference type="PROSITE" id="PS00397">
    <property type="entry name" value="RECOMBINASES_1"/>
    <property type="match status" value="1"/>
</dbReference>
<evidence type="ECO:0000256" key="1">
    <source>
        <dbReference type="ARBA" id="ARBA00009913"/>
    </source>
</evidence>
<accession>A0A9D1GJG4</accession>
<dbReference type="InterPro" id="IPR006119">
    <property type="entry name" value="Resolv_N"/>
</dbReference>
<evidence type="ECO:0000256" key="5">
    <source>
        <dbReference type="PIRSR" id="PIRSR606118-50"/>
    </source>
</evidence>
<name>A0A9D1GJG4_9FIRM</name>
<reference evidence="8" key="1">
    <citation type="submission" date="2020-10" db="EMBL/GenBank/DDBJ databases">
        <authorList>
            <person name="Gilroy R."/>
        </authorList>
    </citation>
    <scope>NUCLEOTIDE SEQUENCE</scope>
    <source>
        <strain evidence="8">CHK123-3438</strain>
    </source>
</reference>
<keyword evidence="3" id="KW-0238">DNA-binding</keyword>
<dbReference type="AlphaFoldDB" id="A0A9D1GJG4"/>
<dbReference type="SMART" id="SM00857">
    <property type="entry name" value="Resolvase"/>
    <property type="match status" value="1"/>
</dbReference>
<dbReference type="GO" id="GO:0003677">
    <property type="term" value="F:DNA binding"/>
    <property type="evidence" value="ECO:0007669"/>
    <property type="project" value="UniProtKB-KW"/>
</dbReference>
<keyword evidence="2" id="KW-0229">DNA integration</keyword>
<dbReference type="PROSITE" id="PS51736">
    <property type="entry name" value="RECOMBINASES_3"/>
    <property type="match status" value="1"/>
</dbReference>
<dbReference type="GO" id="GO:0015074">
    <property type="term" value="P:DNA integration"/>
    <property type="evidence" value="ECO:0007669"/>
    <property type="project" value="UniProtKB-KW"/>
</dbReference>
<evidence type="ECO:0000256" key="3">
    <source>
        <dbReference type="ARBA" id="ARBA00023125"/>
    </source>
</evidence>
<dbReference type="InterPro" id="IPR006118">
    <property type="entry name" value="Recombinase_CS"/>
</dbReference>
<proteinExistence type="inferred from homology"/>
<dbReference type="SUPFAM" id="SSF53041">
    <property type="entry name" value="Resolvase-like"/>
    <property type="match status" value="1"/>
</dbReference>
<keyword evidence="4" id="KW-0233">DNA recombination</keyword>
<sequence length="201" mass="23411">MGYARVSSAEQSLARQMVELKKYVPEENIITDKQSGKDFNRPGYQALKGALGLRRGDVLVIKSLDRLSRNKQEMKQELQWFKEHGIRLKVIDLPTTMVQLDAGQEWIQEMVNNILIEVLSSIAEEERNTIRKRQREGIEAAKNAGVRFGPPDKGFPEEWESYYSRYKQGEITRKYVLEKLGIHADRFKYLKKKYEAMKKGQ</sequence>
<dbReference type="PROSITE" id="PS00398">
    <property type="entry name" value="RECOMBINASES_2"/>
    <property type="match status" value="1"/>
</dbReference>
<dbReference type="CDD" id="cd03768">
    <property type="entry name" value="SR_ResInv"/>
    <property type="match status" value="1"/>
</dbReference>
<dbReference type="InterPro" id="IPR036162">
    <property type="entry name" value="Resolvase-like_N_sf"/>
</dbReference>
<evidence type="ECO:0000259" key="7">
    <source>
        <dbReference type="PROSITE" id="PS51736"/>
    </source>
</evidence>
<dbReference type="Gene3D" id="3.40.50.1390">
    <property type="entry name" value="Resolvase, N-terminal catalytic domain"/>
    <property type="match status" value="1"/>
</dbReference>
<dbReference type="PANTHER" id="PTHR30461:SF26">
    <property type="entry name" value="RESOLVASE HOMOLOG YNEB"/>
    <property type="match status" value="1"/>
</dbReference>
<feature type="active site" description="O-(5'-phospho-DNA)-serine intermediate" evidence="5 6">
    <location>
        <position position="7"/>
    </location>
</feature>
<evidence type="ECO:0000256" key="4">
    <source>
        <dbReference type="ARBA" id="ARBA00023172"/>
    </source>
</evidence>